<dbReference type="InterPro" id="IPR000477">
    <property type="entry name" value="RT_dom"/>
</dbReference>
<dbReference type="PANTHER" id="PTHR33332">
    <property type="entry name" value="REVERSE TRANSCRIPTASE DOMAIN-CONTAINING PROTEIN"/>
    <property type="match status" value="1"/>
</dbReference>
<protein>
    <submittedName>
        <fullName evidence="2">Rna-directed dna polymerase from mobile element jockey-like</fullName>
    </submittedName>
</protein>
<evidence type="ECO:0000313" key="2">
    <source>
        <dbReference type="EMBL" id="PKU49323.1"/>
    </source>
</evidence>
<evidence type="ECO:0000259" key="1">
    <source>
        <dbReference type="PROSITE" id="PS50878"/>
    </source>
</evidence>
<dbReference type="PROSITE" id="PS50878">
    <property type="entry name" value="RT_POL"/>
    <property type="match status" value="1"/>
</dbReference>
<organism evidence="2 3">
    <name type="scientific">Limosa lapponica baueri</name>
    <dbReference type="NCBI Taxonomy" id="1758121"/>
    <lineage>
        <taxon>Eukaryota</taxon>
        <taxon>Metazoa</taxon>
        <taxon>Chordata</taxon>
        <taxon>Craniata</taxon>
        <taxon>Vertebrata</taxon>
        <taxon>Euteleostomi</taxon>
        <taxon>Archelosauria</taxon>
        <taxon>Archosauria</taxon>
        <taxon>Dinosauria</taxon>
        <taxon>Saurischia</taxon>
        <taxon>Theropoda</taxon>
        <taxon>Coelurosauria</taxon>
        <taxon>Aves</taxon>
        <taxon>Neognathae</taxon>
        <taxon>Neoaves</taxon>
        <taxon>Charadriiformes</taxon>
        <taxon>Scolopacidae</taxon>
        <taxon>Limosa</taxon>
    </lineage>
</organism>
<accession>A0A2I0UTE1</accession>
<keyword evidence="3" id="KW-1185">Reference proteome</keyword>
<keyword evidence="2" id="KW-0808">Transferase</keyword>
<sequence length="280" mass="30969">MNEIGTLVVEDTEKAELLNAFFSSVFTAKAAPHEPLALEARGRVSETHIALPNLPQAKHYENSGTALAEGRLRLSIAVTSGVPQDSVFGPVLFNIFINDMAKGLECTLNKFADDIKLGGSVDLLEGTKALQRDLDRLDRWAEANGMSFNKAKCWVLHLGHNNPMQHYRLGEEWLESWLVLEIVWPAETQQDQEYTILTTALFWGSYNCETHISYKKQGKTAWHPPSDPVPDMGYQPVLSLVLQPGSALIPDHWLKLDDQLKPHSGPKSSALAGDPFAVGT</sequence>
<dbReference type="Pfam" id="PF00078">
    <property type="entry name" value="RVT_1"/>
    <property type="match status" value="1"/>
</dbReference>
<dbReference type="GO" id="GO:0003964">
    <property type="term" value="F:RNA-directed DNA polymerase activity"/>
    <property type="evidence" value="ECO:0007669"/>
    <property type="project" value="UniProtKB-KW"/>
</dbReference>
<reference evidence="3" key="2">
    <citation type="submission" date="2017-12" db="EMBL/GenBank/DDBJ databases">
        <title>Genome sequence of the Bar-tailed Godwit (Limosa lapponica baueri).</title>
        <authorList>
            <person name="Lima N.C.B."/>
            <person name="Parody-Merino A.M."/>
            <person name="Battley P.F."/>
            <person name="Fidler A.E."/>
            <person name="Prosdocimi F."/>
        </authorList>
    </citation>
    <scope>NUCLEOTIDE SEQUENCE [LARGE SCALE GENOMIC DNA]</scope>
</reference>
<proteinExistence type="predicted"/>
<dbReference type="AlphaFoldDB" id="A0A2I0UTE1"/>
<name>A0A2I0UTE1_LIMLA</name>
<dbReference type="EMBL" id="KZ505639">
    <property type="protein sequence ID" value="PKU49323.1"/>
    <property type="molecule type" value="Genomic_DNA"/>
</dbReference>
<keyword evidence="2" id="KW-0548">Nucleotidyltransferase</keyword>
<feature type="domain" description="Reverse transcriptase" evidence="1">
    <location>
        <begin position="1"/>
        <end position="182"/>
    </location>
</feature>
<gene>
    <name evidence="2" type="ORF">llap_362</name>
</gene>
<dbReference type="Proteomes" id="UP000233556">
    <property type="component" value="Unassembled WGS sequence"/>
</dbReference>
<keyword evidence="2" id="KW-0695">RNA-directed DNA polymerase</keyword>
<reference evidence="3" key="1">
    <citation type="submission" date="2017-11" db="EMBL/GenBank/DDBJ databases">
        <authorList>
            <person name="Lima N.C."/>
            <person name="Parody-Merino A.M."/>
            <person name="Battley P.F."/>
            <person name="Fidler A.E."/>
            <person name="Prosdocimi F."/>
        </authorList>
    </citation>
    <scope>NUCLEOTIDE SEQUENCE [LARGE SCALE GENOMIC DNA]</scope>
</reference>
<dbReference type="OrthoDB" id="416454at2759"/>
<evidence type="ECO:0000313" key="3">
    <source>
        <dbReference type="Proteomes" id="UP000233556"/>
    </source>
</evidence>